<feature type="domain" description="GS catalytic" evidence="10">
    <location>
        <begin position="534"/>
        <end position="868"/>
    </location>
</feature>
<keyword evidence="6" id="KW-0460">Magnesium</keyword>
<dbReference type="PROSITE" id="PS51987">
    <property type="entry name" value="GS_CATALYTIC"/>
    <property type="match status" value="1"/>
</dbReference>
<feature type="domain" description="GS beta-grasp" evidence="9">
    <location>
        <begin position="445"/>
        <end position="528"/>
    </location>
</feature>
<organism evidence="11 12">
    <name type="scientific">Pleodorina starrii</name>
    <dbReference type="NCBI Taxonomy" id="330485"/>
    <lineage>
        <taxon>Eukaryota</taxon>
        <taxon>Viridiplantae</taxon>
        <taxon>Chlorophyta</taxon>
        <taxon>core chlorophytes</taxon>
        <taxon>Chlorophyceae</taxon>
        <taxon>CS clade</taxon>
        <taxon>Chlamydomonadales</taxon>
        <taxon>Volvocaceae</taxon>
        <taxon>Pleodorina</taxon>
    </lineage>
</organism>
<dbReference type="CDD" id="cd02808">
    <property type="entry name" value="GltS_FMN"/>
    <property type="match status" value="1"/>
</dbReference>
<name>A0A9W6C5B8_9CHLO</name>
<dbReference type="AlphaFoldDB" id="A0A9W6C5B8"/>
<comment type="cofactor">
    <cofactor evidence="1">
        <name>Mg(2+)</name>
        <dbReference type="ChEBI" id="CHEBI:18420"/>
    </cofactor>
</comment>
<dbReference type="PIRSF" id="PIRSF006429">
    <property type="entry name" value="GOGAT_lg_2"/>
    <property type="match status" value="1"/>
</dbReference>
<keyword evidence="3" id="KW-0436">Ligase</keyword>
<evidence type="ECO:0000259" key="9">
    <source>
        <dbReference type="PROSITE" id="PS51986"/>
    </source>
</evidence>
<keyword evidence="5" id="KW-0067">ATP-binding</keyword>
<dbReference type="InterPro" id="IPR013785">
    <property type="entry name" value="Aldolase_TIM"/>
</dbReference>
<evidence type="ECO:0000256" key="8">
    <source>
        <dbReference type="RuleBase" id="RU000384"/>
    </source>
</evidence>
<gene>
    <name evidence="11" type="primary">PLESTB003986</name>
    <name evidence="11" type="ORF">PLESTB_001948200</name>
</gene>
<dbReference type="InterPro" id="IPR027303">
    <property type="entry name" value="Gln_synth_gly_rich_site"/>
</dbReference>
<dbReference type="InterPro" id="IPR008147">
    <property type="entry name" value="Gln_synt_N"/>
</dbReference>
<dbReference type="InterPro" id="IPR036651">
    <property type="entry name" value="Gln_synt_N_sf"/>
</dbReference>
<dbReference type="Pfam" id="PF01645">
    <property type="entry name" value="Glu_synthase"/>
    <property type="match status" value="1"/>
</dbReference>
<dbReference type="GO" id="GO:0004356">
    <property type="term" value="F:glutamine synthetase activity"/>
    <property type="evidence" value="ECO:0007669"/>
    <property type="project" value="InterPro"/>
</dbReference>
<dbReference type="SUPFAM" id="SSF51395">
    <property type="entry name" value="FMN-linked oxidoreductases"/>
    <property type="match status" value="1"/>
</dbReference>
<dbReference type="Gene3D" id="3.20.20.70">
    <property type="entry name" value="Aldolase class I"/>
    <property type="match status" value="1"/>
</dbReference>
<protein>
    <recommendedName>
        <fullName evidence="13">Glutamine synthetase</fullName>
    </recommendedName>
</protein>
<evidence type="ECO:0000256" key="5">
    <source>
        <dbReference type="ARBA" id="ARBA00022840"/>
    </source>
</evidence>
<keyword evidence="4" id="KW-0547">Nucleotide-binding</keyword>
<dbReference type="GO" id="GO:0015930">
    <property type="term" value="F:glutamate synthase activity"/>
    <property type="evidence" value="ECO:0007669"/>
    <property type="project" value="InterPro"/>
</dbReference>
<evidence type="ECO:0000256" key="2">
    <source>
        <dbReference type="ARBA" id="ARBA00009716"/>
    </source>
</evidence>
<dbReference type="InterPro" id="IPR014746">
    <property type="entry name" value="Gln_synth/guanido_kin_cat_dom"/>
</dbReference>
<evidence type="ECO:0008006" key="13">
    <source>
        <dbReference type="Google" id="ProtNLM"/>
    </source>
</evidence>
<evidence type="ECO:0000256" key="4">
    <source>
        <dbReference type="ARBA" id="ARBA00022741"/>
    </source>
</evidence>
<dbReference type="PROSITE" id="PS00181">
    <property type="entry name" value="GLNA_ATP"/>
    <property type="match status" value="1"/>
</dbReference>
<dbReference type="GO" id="GO:0005524">
    <property type="term" value="F:ATP binding"/>
    <property type="evidence" value="ECO:0007669"/>
    <property type="project" value="UniProtKB-KW"/>
</dbReference>
<dbReference type="PANTHER" id="PTHR43785:SF14">
    <property type="entry name" value="GLUTAMINE SYNTHETASE"/>
    <property type="match status" value="1"/>
</dbReference>
<dbReference type="PROSITE" id="PS51986">
    <property type="entry name" value="GS_BETA_GRASP"/>
    <property type="match status" value="1"/>
</dbReference>
<dbReference type="EMBL" id="BRXU01000073">
    <property type="protein sequence ID" value="GLC62826.1"/>
    <property type="molecule type" value="Genomic_DNA"/>
</dbReference>
<comment type="similarity">
    <text evidence="7 8">Belongs to the glutamine synthetase family.</text>
</comment>
<evidence type="ECO:0000256" key="1">
    <source>
        <dbReference type="ARBA" id="ARBA00001946"/>
    </source>
</evidence>
<comment type="similarity">
    <text evidence="2">Belongs to the glutamate synthase family.</text>
</comment>
<reference evidence="11 12" key="1">
    <citation type="journal article" date="2023" name="Commun. Biol.">
        <title>Reorganization of the ancestral sex-determining regions during the evolution of trioecy in Pleodorina starrii.</title>
        <authorList>
            <person name="Takahashi K."/>
            <person name="Suzuki S."/>
            <person name="Kawai-Toyooka H."/>
            <person name="Yamamoto K."/>
            <person name="Hamaji T."/>
            <person name="Ootsuki R."/>
            <person name="Yamaguchi H."/>
            <person name="Kawachi M."/>
            <person name="Higashiyama T."/>
            <person name="Nozaki H."/>
        </authorList>
    </citation>
    <scope>NUCLEOTIDE SEQUENCE [LARGE SCALE GENOMIC DNA]</scope>
    <source>
        <strain evidence="11 12">NIES-4479</strain>
    </source>
</reference>
<dbReference type="GO" id="GO:0006537">
    <property type="term" value="P:glutamate biosynthetic process"/>
    <property type="evidence" value="ECO:0007669"/>
    <property type="project" value="InterPro"/>
</dbReference>
<dbReference type="InterPro" id="IPR043578">
    <property type="entry name" value="GltB_archl_type"/>
</dbReference>
<dbReference type="InterPro" id="IPR008146">
    <property type="entry name" value="Gln_synth_cat_dom"/>
</dbReference>
<evidence type="ECO:0000313" key="11">
    <source>
        <dbReference type="EMBL" id="GLC62826.1"/>
    </source>
</evidence>
<dbReference type="InterPro" id="IPR002932">
    <property type="entry name" value="Glu_synthdom"/>
</dbReference>
<dbReference type="SMART" id="SM01230">
    <property type="entry name" value="Gln-synt_C"/>
    <property type="match status" value="1"/>
</dbReference>
<evidence type="ECO:0000256" key="3">
    <source>
        <dbReference type="ARBA" id="ARBA00022598"/>
    </source>
</evidence>
<dbReference type="InterPro" id="IPR024188">
    <property type="entry name" value="GltB"/>
</dbReference>
<keyword evidence="12" id="KW-1185">Reference proteome</keyword>
<evidence type="ECO:0000313" key="12">
    <source>
        <dbReference type="Proteomes" id="UP001165080"/>
    </source>
</evidence>
<dbReference type="Gene3D" id="3.30.590.10">
    <property type="entry name" value="Glutamine synthetase/guanido kinase, catalytic domain"/>
    <property type="match status" value="1"/>
</dbReference>
<evidence type="ECO:0000259" key="10">
    <source>
        <dbReference type="PROSITE" id="PS51987"/>
    </source>
</evidence>
<dbReference type="GO" id="GO:0006542">
    <property type="term" value="P:glutamine biosynthetic process"/>
    <property type="evidence" value="ECO:0007669"/>
    <property type="project" value="InterPro"/>
</dbReference>
<dbReference type="InterPro" id="IPR017536">
    <property type="entry name" value="Glutamine_synthetase_typeIII"/>
</dbReference>
<proteinExistence type="inferred from homology"/>
<sequence length="868" mass="94070">MDKTPQTKPRDSWTFSPSVNAEIRRAAETGIYDIRGGGAKRRVPHFDDLLFLGASISRYPLEGYREKCDTSVVLGTRFAKKPIELKIPITIAGMSFGALSGPAKEALGRGATLAGTSTTTGDGGMTNEERGHSEKLVYQYLPSRYGMNPDDLRRADAIEIVVGQGAKPGGGGMLLGQKITQRVANMRNLPVGIDQRSACRHPDWTGPDDLEIKILELREITNWEKPIYIKVGGARPYYDTALAVKAGADVVVLDGMQGGTAATQDVFIENVGQPTLACIRPAVKALQDLGMHRKVQLVVSGGIRSGADVAKALALGADAVAIGTAALIALGENDPKWGDEYAALGTTADAYDDWHEGRDPAGITTQDPELMARFDPVEGARRLRNYLAVMTLECQTIARACGKSHVHNLEPEDLCALTIEAAAMAGVPLAGTSWIPDLVEFAREKGVKYFMISYTDLFGAQRAKLAPAQAIADMQENGAGFAGFATWLDLTPAHPDMLGMPDAASVIQLPWKKEVAWVASNCVMSGNGPLDQAPRNVLGKLVAEAAGMGLEVKTGVEPEFFLLTPDGKAISDSADTAVKPCYDQQAILRRYDVIAEISDYMLELGWEPYQSDHEDANGQFEMNWKYDNAMATADKHSFFKFMTRAVAEKHGLRATFMPKPIMGMTGNGCHAHISVWTRDGRNAFSDDSKDLSLSDEGRHFLGGIMKHASALALPCCPTVNSYKRINAPRTSSGATWAPNSVTWTGNNRTHMVRVPGPGRFELRLPDGAVNPYLLQAVIIAAGLSGLKSKADPGRRWDIDMYAEGHTVTDAPKLPLNLLDAIRAFDEDTELKGALGDAFSAAFIKMKTQEWNAYTAHLTQWERETTLDI</sequence>
<dbReference type="NCBIfam" id="TIGR03105">
    <property type="entry name" value="gln_synth_III"/>
    <property type="match status" value="1"/>
</dbReference>
<evidence type="ECO:0000256" key="7">
    <source>
        <dbReference type="PROSITE-ProRule" id="PRU01330"/>
    </source>
</evidence>
<accession>A0A9W6C5B8</accession>
<dbReference type="PIRSF" id="PIRSF500061">
    <property type="entry name" value="GOGAT_lg2_archl"/>
    <property type="match status" value="1"/>
</dbReference>
<dbReference type="SUPFAM" id="SSF54368">
    <property type="entry name" value="Glutamine synthetase, N-terminal domain"/>
    <property type="match status" value="1"/>
</dbReference>
<dbReference type="Gene3D" id="3.10.20.70">
    <property type="entry name" value="Glutamine synthetase, N-terminal domain"/>
    <property type="match status" value="1"/>
</dbReference>
<evidence type="ECO:0000256" key="6">
    <source>
        <dbReference type="ARBA" id="ARBA00022842"/>
    </source>
</evidence>
<dbReference type="SUPFAM" id="SSF55931">
    <property type="entry name" value="Glutamine synthetase/guanido kinase"/>
    <property type="match status" value="1"/>
</dbReference>
<dbReference type="Pfam" id="PF00120">
    <property type="entry name" value="Gln-synt_C"/>
    <property type="match status" value="1"/>
</dbReference>
<comment type="caution">
    <text evidence="11">The sequence shown here is derived from an EMBL/GenBank/DDBJ whole genome shotgun (WGS) entry which is preliminary data.</text>
</comment>
<dbReference type="PANTHER" id="PTHR43785">
    <property type="entry name" value="GAMMA-GLUTAMYLPUTRESCINE SYNTHETASE"/>
    <property type="match status" value="1"/>
</dbReference>
<dbReference type="Proteomes" id="UP001165080">
    <property type="component" value="Unassembled WGS sequence"/>
</dbReference>